<evidence type="ECO:0000256" key="6">
    <source>
        <dbReference type="ARBA" id="ARBA00022840"/>
    </source>
</evidence>
<keyword evidence="6" id="KW-0067">ATP-binding</keyword>
<dbReference type="InterPro" id="IPR039421">
    <property type="entry name" value="Type_1_exporter"/>
</dbReference>
<keyword evidence="12" id="KW-0378">Hydrolase</keyword>
<feature type="transmembrane region" description="Helical" evidence="9">
    <location>
        <begin position="43"/>
        <end position="73"/>
    </location>
</feature>
<comment type="similarity">
    <text evidence="2">Belongs to the ABC transporter superfamily.</text>
</comment>
<dbReference type="GO" id="GO:0016887">
    <property type="term" value="F:ATP hydrolysis activity"/>
    <property type="evidence" value="ECO:0007669"/>
    <property type="project" value="InterPro"/>
</dbReference>
<dbReference type="CDD" id="cd18547">
    <property type="entry name" value="ABC_6TM_Tm288_like"/>
    <property type="match status" value="1"/>
</dbReference>
<keyword evidence="4 9" id="KW-0812">Transmembrane</keyword>
<evidence type="ECO:0000256" key="7">
    <source>
        <dbReference type="ARBA" id="ARBA00022989"/>
    </source>
</evidence>
<evidence type="ECO:0000259" key="11">
    <source>
        <dbReference type="PROSITE" id="PS50929"/>
    </source>
</evidence>
<dbReference type="Pfam" id="PF00664">
    <property type="entry name" value="ABC_membrane"/>
    <property type="match status" value="1"/>
</dbReference>
<dbReference type="Gene3D" id="1.20.1560.10">
    <property type="entry name" value="ABC transporter type 1, transmembrane domain"/>
    <property type="match status" value="1"/>
</dbReference>
<dbReference type="RefSeq" id="WP_119572224.1">
    <property type="nucleotide sequence ID" value="NZ_LR215031.1"/>
</dbReference>
<reference evidence="12 13" key="1">
    <citation type="submission" date="2019-01" db="EMBL/GenBank/DDBJ databases">
        <authorList>
            <consortium name="Pathogen Informatics"/>
        </authorList>
    </citation>
    <scope>NUCLEOTIDE SEQUENCE [LARGE SCALE GENOMIC DNA]</scope>
    <source>
        <strain evidence="12 13">NCTC10186</strain>
    </source>
</reference>
<dbReference type="GO" id="GO:0005524">
    <property type="term" value="F:ATP binding"/>
    <property type="evidence" value="ECO:0007669"/>
    <property type="project" value="UniProtKB-KW"/>
</dbReference>
<accession>A0A449AYW5</accession>
<name>A0A449AYW5_9BACT</name>
<feature type="transmembrane region" description="Helical" evidence="9">
    <location>
        <begin position="167"/>
        <end position="187"/>
    </location>
</feature>
<dbReference type="PROSITE" id="PS50929">
    <property type="entry name" value="ABC_TM1F"/>
    <property type="match status" value="1"/>
</dbReference>
<dbReference type="KEGG" id="mgal:NCTC10186_00167"/>
<dbReference type="SMART" id="SM00382">
    <property type="entry name" value="AAA"/>
    <property type="match status" value="1"/>
</dbReference>
<evidence type="ECO:0000256" key="5">
    <source>
        <dbReference type="ARBA" id="ARBA00022741"/>
    </source>
</evidence>
<dbReference type="PROSITE" id="PS50893">
    <property type="entry name" value="ABC_TRANSPORTER_2"/>
    <property type="match status" value="1"/>
</dbReference>
<dbReference type="GO" id="GO:0005886">
    <property type="term" value="C:plasma membrane"/>
    <property type="evidence" value="ECO:0007669"/>
    <property type="project" value="UniProtKB-SubCell"/>
</dbReference>
<dbReference type="AlphaFoldDB" id="A0A449AYW5"/>
<dbReference type="InterPro" id="IPR011527">
    <property type="entry name" value="ABC1_TM_dom"/>
</dbReference>
<dbReference type="InterPro" id="IPR036640">
    <property type="entry name" value="ABC1_TM_sf"/>
</dbReference>
<sequence length="626" mass="71049">MENIETREIEKEISISLQNKKEQHSNWKVFLNLYRYLLREKSCFYWGLFFSFLNSVFYIIGSGLIGLVVKVFFEPVIESQAKFDLTNFSITIILLALAFILYGIFRYLESYLYTKVAFRSGANLRNEIIEKLHKMPMSFYDKRKTGDLISRLIVDVNNVANSIFQMLTQVGTAFFSIVISIVMLFLVSTKLSLIVIPLSLVLFGLVALLTKKSQPYFIKIQRAFGDLNSFVEEMLTNTKVTNAFDRQKDIYKELQTITKNIRNSAYVGDVIAKSFDTWYSIISNLIVVAIAFISALFFTYKINVWGLSVFGSKNGIPTPSLILMYISLCWSYIGPFQSLLGSTFSLQVGIAASSRLFEILEIPNPDKSQETITLKQNQIKGLIEFENVYFKYAPNLKEYQLKNASFKALPGQTVAIVGPTGAGKTTIISILSKYYDYNLGSIKLDGYELKNIQTESIRDNMTVVLQDSFLFNETIMDNLKLARPSASDEEIIEAAKLTKAHHFIMSMQNGYNTMIENNGANISQGQKQLLALTRAILQNKSILILDEATSNIDSSTEKVVQKAMLRLMEGKTSFVIAHRLSTIKNADLIIVVDNGFIIQKGTHEELLAQKGFYYELYQAQFSENRN</sequence>
<dbReference type="SUPFAM" id="SSF52540">
    <property type="entry name" value="P-loop containing nucleoside triphosphate hydrolases"/>
    <property type="match status" value="1"/>
</dbReference>
<evidence type="ECO:0000256" key="4">
    <source>
        <dbReference type="ARBA" id="ARBA00022692"/>
    </source>
</evidence>
<protein>
    <submittedName>
        <fullName evidence="12">ABC-type multidrug/protein/lipid transport system ATPase component</fullName>
        <ecNumber evidence="12">3.6.3.-</ecNumber>
    </submittedName>
</protein>
<evidence type="ECO:0000256" key="9">
    <source>
        <dbReference type="SAM" id="Phobius"/>
    </source>
</evidence>
<dbReference type="PANTHER" id="PTHR43394">
    <property type="entry name" value="ATP-DEPENDENT PERMEASE MDL1, MITOCHONDRIAL"/>
    <property type="match status" value="1"/>
</dbReference>
<keyword evidence="5" id="KW-0547">Nucleotide-binding</keyword>
<evidence type="ECO:0000313" key="12">
    <source>
        <dbReference type="EMBL" id="VEU72700.1"/>
    </source>
</evidence>
<keyword evidence="3" id="KW-0813">Transport</keyword>
<feature type="domain" description="ABC transporter" evidence="10">
    <location>
        <begin position="383"/>
        <end position="619"/>
    </location>
</feature>
<comment type="subcellular location">
    <subcellularLocation>
        <location evidence="1">Cell membrane</location>
        <topology evidence="1">Multi-pass membrane protein</topology>
    </subcellularLocation>
</comment>
<organism evidence="12 13">
    <name type="scientific">Mycoplasmopsis gallopavonis</name>
    <dbReference type="NCBI Taxonomy" id="76629"/>
    <lineage>
        <taxon>Bacteria</taxon>
        <taxon>Bacillati</taxon>
        <taxon>Mycoplasmatota</taxon>
        <taxon>Mycoplasmoidales</taxon>
        <taxon>Metamycoplasmataceae</taxon>
        <taxon>Mycoplasmopsis</taxon>
    </lineage>
</organism>
<feature type="transmembrane region" description="Helical" evidence="9">
    <location>
        <begin position="193"/>
        <end position="210"/>
    </location>
</feature>
<feature type="domain" description="ABC transmembrane type-1" evidence="11">
    <location>
        <begin position="46"/>
        <end position="339"/>
    </location>
</feature>
<evidence type="ECO:0000256" key="2">
    <source>
        <dbReference type="ARBA" id="ARBA00005417"/>
    </source>
</evidence>
<dbReference type="Pfam" id="PF00005">
    <property type="entry name" value="ABC_tran"/>
    <property type="match status" value="1"/>
</dbReference>
<dbReference type="GO" id="GO:0015421">
    <property type="term" value="F:ABC-type oligopeptide transporter activity"/>
    <property type="evidence" value="ECO:0007669"/>
    <property type="project" value="TreeGrafter"/>
</dbReference>
<dbReference type="InterPro" id="IPR027417">
    <property type="entry name" value="P-loop_NTPase"/>
</dbReference>
<feature type="transmembrane region" description="Helical" evidence="9">
    <location>
        <begin position="85"/>
        <end position="105"/>
    </location>
</feature>
<dbReference type="PANTHER" id="PTHR43394:SF1">
    <property type="entry name" value="ATP-BINDING CASSETTE SUB-FAMILY B MEMBER 10, MITOCHONDRIAL"/>
    <property type="match status" value="1"/>
</dbReference>
<gene>
    <name evidence="12" type="primary">mldB1_1</name>
    <name evidence="12" type="ORF">NCTC10186_00167</name>
</gene>
<evidence type="ECO:0000256" key="8">
    <source>
        <dbReference type="ARBA" id="ARBA00023136"/>
    </source>
</evidence>
<keyword evidence="8 9" id="KW-0472">Membrane</keyword>
<evidence type="ECO:0000313" key="13">
    <source>
        <dbReference type="Proteomes" id="UP000289862"/>
    </source>
</evidence>
<dbReference type="CDD" id="cd03254">
    <property type="entry name" value="ABCC_Glucan_exporter_like"/>
    <property type="match status" value="1"/>
</dbReference>
<dbReference type="FunFam" id="3.40.50.300:FF:000287">
    <property type="entry name" value="Multidrug ABC transporter ATP-binding protein"/>
    <property type="match status" value="1"/>
</dbReference>
<feature type="transmembrane region" description="Helical" evidence="9">
    <location>
        <begin position="281"/>
        <end position="302"/>
    </location>
</feature>
<dbReference type="SUPFAM" id="SSF90123">
    <property type="entry name" value="ABC transporter transmembrane region"/>
    <property type="match status" value="1"/>
</dbReference>
<evidence type="ECO:0000256" key="3">
    <source>
        <dbReference type="ARBA" id="ARBA00022448"/>
    </source>
</evidence>
<proteinExistence type="inferred from homology"/>
<evidence type="ECO:0000256" key="1">
    <source>
        <dbReference type="ARBA" id="ARBA00004651"/>
    </source>
</evidence>
<dbReference type="InterPro" id="IPR003593">
    <property type="entry name" value="AAA+_ATPase"/>
</dbReference>
<evidence type="ECO:0000259" key="10">
    <source>
        <dbReference type="PROSITE" id="PS50893"/>
    </source>
</evidence>
<dbReference type="OrthoDB" id="383768at2"/>
<dbReference type="Gene3D" id="3.40.50.300">
    <property type="entry name" value="P-loop containing nucleotide triphosphate hydrolases"/>
    <property type="match status" value="1"/>
</dbReference>
<dbReference type="EC" id="3.6.3.-" evidence="12"/>
<dbReference type="Proteomes" id="UP000289862">
    <property type="component" value="Chromosome"/>
</dbReference>
<keyword evidence="13" id="KW-1185">Reference proteome</keyword>
<dbReference type="EMBL" id="LR215031">
    <property type="protein sequence ID" value="VEU72700.1"/>
    <property type="molecule type" value="Genomic_DNA"/>
</dbReference>
<keyword evidence="7 9" id="KW-1133">Transmembrane helix</keyword>
<dbReference type="InterPro" id="IPR003439">
    <property type="entry name" value="ABC_transporter-like_ATP-bd"/>
</dbReference>